<dbReference type="Gene3D" id="2.60.40.290">
    <property type="match status" value="1"/>
</dbReference>
<accession>A0ABP0GR79</accession>
<dbReference type="Pfam" id="PF03173">
    <property type="entry name" value="CHB_HEX"/>
    <property type="match status" value="1"/>
</dbReference>
<evidence type="ECO:0000259" key="2">
    <source>
        <dbReference type="Pfam" id="PF03173"/>
    </source>
</evidence>
<evidence type="ECO:0000313" key="4">
    <source>
        <dbReference type="Proteomes" id="UP001642483"/>
    </source>
</evidence>
<feature type="domain" description="Chitobiase/beta-hexosaminidases N-terminal" evidence="2">
    <location>
        <begin position="27"/>
        <end position="85"/>
    </location>
</feature>
<gene>
    <name evidence="3" type="ORF">CVLEPA_LOCUS27621</name>
</gene>
<sequence>MQYIASNLRLDSVIEGHYGPRKCIHCVTFYNEGQDTILAGNWSIYFTSFWRLQSAQSLFNGPKTQFILKHIDGGFYKLSPHHDFGTI</sequence>
<reference evidence="3 4" key="1">
    <citation type="submission" date="2024-02" db="EMBL/GenBank/DDBJ databases">
        <authorList>
            <person name="Daric V."/>
            <person name="Darras S."/>
        </authorList>
    </citation>
    <scope>NUCLEOTIDE SEQUENCE [LARGE SCALE GENOMIC DNA]</scope>
</reference>
<proteinExistence type="predicted"/>
<organism evidence="3 4">
    <name type="scientific">Clavelina lepadiformis</name>
    <name type="common">Light-bulb sea squirt</name>
    <name type="synonym">Ascidia lepadiformis</name>
    <dbReference type="NCBI Taxonomy" id="159417"/>
    <lineage>
        <taxon>Eukaryota</taxon>
        <taxon>Metazoa</taxon>
        <taxon>Chordata</taxon>
        <taxon>Tunicata</taxon>
        <taxon>Ascidiacea</taxon>
        <taxon>Aplousobranchia</taxon>
        <taxon>Clavelinidae</taxon>
        <taxon>Clavelina</taxon>
    </lineage>
</organism>
<dbReference type="EMBL" id="CAWYQH010000141">
    <property type="protein sequence ID" value="CAK8694235.1"/>
    <property type="molecule type" value="Genomic_DNA"/>
</dbReference>
<dbReference type="InterPro" id="IPR004866">
    <property type="entry name" value="CHB/HEX_N_dom"/>
</dbReference>
<dbReference type="InterPro" id="IPR012291">
    <property type="entry name" value="CBM2_carb-bd_dom_sf"/>
</dbReference>
<comment type="caution">
    <text evidence="3">The sequence shown here is derived from an EMBL/GenBank/DDBJ whole genome shotgun (WGS) entry which is preliminary data.</text>
</comment>
<name>A0ABP0GR79_CLALP</name>
<keyword evidence="4" id="KW-1185">Reference proteome</keyword>
<protein>
    <recommendedName>
        <fullName evidence="1">N-acetyl-beta-glucosaminidase</fullName>
    </recommendedName>
</protein>
<evidence type="ECO:0000256" key="1">
    <source>
        <dbReference type="ARBA" id="ARBA00033000"/>
    </source>
</evidence>
<dbReference type="SUPFAM" id="SSF49384">
    <property type="entry name" value="Carbohydrate-binding domain"/>
    <property type="match status" value="1"/>
</dbReference>
<evidence type="ECO:0000313" key="3">
    <source>
        <dbReference type="EMBL" id="CAK8694235.1"/>
    </source>
</evidence>
<dbReference type="Proteomes" id="UP001642483">
    <property type="component" value="Unassembled WGS sequence"/>
</dbReference>
<dbReference type="InterPro" id="IPR008965">
    <property type="entry name" value="CBM2/CBM3_carb-bd_dom_sf"/>
</dbReference>